<keyword evidence="1" id="KW-0175">Coiled coil</keyword>
<evidence type="ECO:0000256" key="2">
    <source>
        <dbReference type="SAM" id="Phobius"/>
    </source>
</evidence>
<organism evidence="3 4">
    <name type="scientific">Dialister pneumosintes</name>
    <dbReference type="NCBI Taxonomy" id="39950"/>
    <lineage>
        <taxon>Bacteria</taxon>
        <taxon>Bacillati</taxon>
        <taxon>Bacillota</taxon>
        <taxon>Negativicutes</taxon>
        <taxon>Veillonellales</taxon>
        <taxon>Veillonellaceae</taxon>
        <taxon>Dialister</taxon>
    </lineage>
</organism>
<sequence>MDNIKTKIKNMFSLYKFYILGAGILLFAIICLYICNGRTKYIDTYQSIQRSQEYNKQARDEVERAGRKLEYAESELKRATETTENITETTEDVKRTVDQNAVIIKGEQDIIDSSREDIKKARRIFESVDYANRIP</sequence>
<dbReference type="KEGG" id="dpn:BCB69_01610"/>
<dbReference type="AlphaFoldDB" id="A0A1B3WCW5"/>
<evidence type="ECO:0000313" key="3">
    <source>
        <dbReference type="EMBL" id="AOH38790.1"/>
    </source>
</evidence>
<feature type="coiled-coil region" evidence="1">
    <location>
        <begin position="48"/>
        <end position="89"/>
    </location>
</feature>
<reference evidence="4" key="1">
    <citation type="submission" date="2016-08" db="EMBL/GenBank/DDBJ databases">
        <authorList>
            <person name="Holder M.E."/>
            <person name="Ajami N.J."/>
            <person name="Petrosino J.F."/>
        </authorList>
    </citation>
    <scope>NUCLEOTIDE SEQUENCE [LARGE SCALE GENOMIC DNA]</scope>
    <source>
        <strain evidence="4">F0677</strain>
    </source>
</reference>
<gene>
    <name evidence="3" type="ORF">BCB69_01610</name>
</gene>
<feature type="transmembrane region" description="Helical" evidence="2">
    <location>
        <begin position="15"/>
        <end position="35"/>
    </location>
</feature>
<evidence type="ECO:0000313" key="4">
    <source>
        <dbReference type="Proteomes" id="UP000094757"/>
    </source>
</evidence>
<dbReference type="RefSeq" id="WP_069176823.1">
    <property type="nucleotide sequence ID" value="NZ_CP017037.1"/>
</dbReference>
<keyword evidence="2" id="KW-1133">Transmembrane helix</keyword>
<protein>
    <submittedName>
        <fullName evidence="3">Uncharacterized protein</fullName>
    </submittedName>
</protein>
<accession>A0A1B3WCW5</accession>
<keyword evidence="2" id="KW-0812">Transmembrane</keyword>
<keyword evidence="2" id="KW-0472">Membrane</keyword>
<dbReference type="Proteomes" id="UP000094757">
    <property type="component" value="Chromosome"/>
</dbReference>
<dbReference type="EMBL" id="CP017037">
    <property type="protein sequence ID" value="AOH38790.1"/>
    <property type="molecule type" value="Genomic_DNA"/>
</dbReference>
<proteinExistence type="predicted"/>
<evidence type="ECO:0000256" key="1">
    <source>
        <dbReference type="SAM" id="Coils"/>
    </source>
</evidence>
<name>A0A1B3WCW5_9FIRM</name>